<dbReference type="SUPFAM" id="SSF53448">
    <property type="entry name" value="Nucleotide-diphospho-sugar transferases"/>
    <property type="match status" value="1"/>
</dbReference>
<sequence>MLAMKRRYFQIIELMQKNPKITQREIADQLDISLAYVNKILVSMEYEGFLRTEGIPTLGKRQLTAKAQKKYESCEVDNAIIMAAGFGSRFVPLTYATPKGLLEVFGERMIERQIRQLQEVGITDITVVVGYLKDTFEYLIDKYNVQLVYNPDYETKNNLSTLYHVRDKLKNTYILSSDNWLRENMYHSHEYDSWYSAIKVSGKTKEWVLKTGLHDKILSVKVGGRNGWVMYGPVYFSKEFSQKIIPMIETAYLRDDTDEWYWEDVFIRNLDKLVMFANKQPENQVYEFESLDELRLFDSSYMISTNDKWLHLISEVFNQPEMRINCLKPLRFGMTNKSFLFELNGKKYIFRIPGAGTEKLINRHQEADVYKAIEPLHISDDPIYFDSRIGIKITEFKEGSRNADANNPDDLDMCMRFARKLHNSGITVPHEFNFRERIEFYEKIAKERHGILYNDYDEVRAKMNELLDLLDTIEKPLALTHIDLIPDNFIFYKDGVKLIDWEYAGMCDPLADIAMFSIYAYFNRAQIEDLMYRYFQREPEEEERLRVFCYVALAGFLWALWTCYKQVLGVTFGEYGLKMYRYAKDYYTAVMAIKSDMKN</sequence>
<keyword evidence="6" id="KW-1185">Reference proteome</keyword>
<dbReference type="EMBL" id="CDNC01000002">
    <property type="protein sequence ID" value="CEM60687.1"/>
    <property type="molecule type" value="Genomic_DNA"/>
</dbReference>
<gene>
    <name evidence="5" type="ORF">TPHV1_100007</name>
</gene>
<dbReference type="GO" id="GO:0016779">
    <property type="term" value="F:nucleotidyltransferase activity"/>
    <property type="evidence" value="ECO:0007669"/>
    <property type="project" value="UniProtKB-KW"/>
</dbReference>
<dbReference type="Gene3D" id="1.10.10.10">
    <property type="entry name" value="Winged helix-like DNA-binding domain superfamily/Winged helix DNA-binding domain"/>
    <property type="match status" value="1"/>
</dbReference>
<evidence type="ECO:0000313" key="6">
    <source>
        <dbReference type="Proteomes" id="UP000042527"/>
    </source>
</evidence>
<evidence type="ECO:0000256" key="1">
    <source>
        <dbReference type="ARBA" id="ARBA00022679"/>
    </source>
</evidence>
<name>A0A0B7GT37_TREPH</name>
<dbReference type="PANTHER" id="PTHR43584:SF5">
    <property type="entry name" value="PROTEIN LICC"/>
    <property type="match status" value="1"/>
</dbReference>
<dbReference type="SUPFAM" id="SSF56112">
    <property type="entry name" value="Protein kinase-like (PK-like)"/>
    <property type="match status" value="1"/>
</dbReference>
<proteinExistence type="predicted"/>
<keyword evidence="5" id="KW-0418">Kinase</keyword>
<dbReference type="InterPro" id="IPR002575">
    <property type="entry name" value="Aminoglycoside_PTrfase"/>
</dbReference>
<reference evidence="6" key="1">
    <citation type="submission" date="2015-01" db="EMBL/GenBank/DDBJ databases">
        <authorList>
            <person name="Manzoor Shahid"/>
            <person name="Zubair Saima"/>
        </authorList>
    </citation>
    <scope>NUCLEOTIDE SEQUENCE [LARGE SCALE GENOMIC DNA]</scope>
    <source>
        <strain evidence="6">V1</strain>
    </source>
</reference>
<dbReference type="InterPro" id="IPR011009">
    <property type="entry name" value="Kinase-like_dom_sf"/>
</dbReference>
<dbReference type="Pfam" id="PF00483">
    <property type="entry name" value="NTP_transferase"/>
    <property type="match status" value="1"/>
</dbReference>
<keyword evidence="1" id="KW-0808">Transferase</keyword>
<dbReference type="CDD" id="cd02523">
    <property type="entry name" value="PC_cytidylyltransferase"/>
    <property type="match status" value="1"/>
</dbReference>
<evidence type="ECO:0000256" key="2">
    <source>
        <dbReference type="ARBA" id="ARBA00022695"/>
    </source>
</evidence>
<dbReference type="PIRSF" id="PIRSF037383">
    <property type="entry name" value="LicCA"/>
    <property type="match status" value="1"/>
</dbReference>
<dbReference type="CDD" id="cd05151">
    <property type="entry name" value="ChoK-like"/>
    <property type="match status" value="1"/>
</dbReference>
<dbReference type="SUPFAM" id="SSF46785">
    <property type="entry name" value="Winged helix' DNA-binding domain"/>
    <property type="match status" value="1"/>
</dbReference>
<evidence type="ECO:0000259" key="3">
    <source>
        <dbReference type="Pfam" id="PF00483"/>
    </source>
</evidence>
<evidence type="ECO:0000259" key="4">
    <source>
        <dbReference type="Pfam" id="PF01636"/>
    </source>
</evidence>
<feature type="domain" description="Aminoglycoside phosphotransferase" evidence="4">
    <location>
        <begin position="328"/>
        <end position="542"/>
    </location>
</feature>
<dbReference type="Pfam" id="PF13412">
    <property type="entry name" value="HTH_24"/>
    <property type="match status" value="1"/>
</dbReference>
<dbReference type="PANTHER" id="PTHR43584">
    <property type="entry name" value="NUCLEOTIDYL TRANSFERASE"/>
    <property type="match status" value="1"/>
</dbReference>
<dbReference type="InterPro" id="IPR036390">
    <property type="entry name" value="WH_DNA-bd_sf"/>
</dbReference>
<organism evidence="5 6">
    <name type="scientific">Treponema phagedenis</name>
    <dbReference type="NCBI Taxonomy" id="162"/>
    <lineage>
        <taxon>Bacteria</taxon>
        <taxon>Pseudomonadati</taxon>
        <taxon>Spirochaetota</taxon>
        <taxon>Spirochaetia</taxon>
        <taxon>Spirochaetales</taxon>
        <taxon>Treponemataceae</taxon>
        <taxon>Treponema</taxon>
    </lineage>
</organism>
<evidence type="ECO:0000313" key="5">
    <source>
        <dbReference type="EMBL" id="CEM60687.1"/>
    </source>
</evidence>
<protein>
    <submittedName>
        <fullName evidence="5">Choline/ethanolamine kinase</fullName>
    </submittedName>
</protein>
<dbReference type="InterPro" id="IPR036388">
    <property type="entry name" value="WH-like_DNA-bd_sf"/>
</dbReference>
<dbReference type="InterPro" id="IPR017190">
    <property type="entry name" value="Bifunc_CCT/choline_kinase"/>
</dbReference>
<dbReference type="Gene3D" id="3.90.1200.10">
    <property type="match status" value="1"/>
</dbReference>
<accession>A0A0B7GT37</accession>
<feature type="domain" description="Nucleotidyl transferase" evidence="3">
    <location>
        <begin position="79"/>
        <end position="184"/>
    </location>
</feature>
<dbReference type="AlphaFoldDB" id="A0A0B7GT37"/>
<dbReference type="InterPro" id="IPR005835">
    <property type="entry name" value="NTP_transferase_dom"/>
</dbReference>
<dbReference type="Proteomes" id="UP000042527">
    <property type="component" value="Unassembled WGS sequence"/>
</dbReference>
<dbReference type="Pfam" id="PF01636">
    <property type="entry name" value="APH"/>
    <property type="match status" value="1"/>
</dbReference>
<dbReference type="InterPro" id="IPR029044">
    <property type="entry name" value="Nucleotide-diphossugar_trans"/>
</dbReference>
<dbReference type="Gene3D" id="3.90.550.10">
    <property type="entry name" value="Spore Coat Polysaccharide Biosynthesis Protein SpsA, Chain A"/>
    <property type="match status" value="1"/>
</dbReference>
<dbReference type="Gene3D" id="3.30.200.20">
    <property type="entry name" value="Phosphorylase Kinase, domain 1"/>
    <property type="match status" value="1"/>
</dbReference>
<keyword evidence="2" id="KW-0548">Nucleotidyltransferase</keyword>
<dbReference type="InterPro" id="IPR050065">
    <property type="entry name" value="GlmU-like"/>
</dbReference>
<dbReference type="GO" id="GO:0016301">
    <property type="term" value="F:kinase activity"/>
    <property type="evidence" value="ECO:0007669"/>
    <property type="project" value="UniProtKB-KW"/>
</dbReference>